<evidence type="ECO:0000313" key="1">
    <source>
        <dbReference type="EMBL" id="QDU61657.1"/>
    </source>
</evidence>
<dbReference type="Proteomes" id="UP000317093">
    <property type="component" value="Chromosome"/>
</dbReference>
<gene>
    <name evidence="1" type="ORF">Pan216_25180</name>
</gene>
<sequence length="189" mass="21841">MREFVHLLTDSDSDEPLRIKFAEIMRSMDRGRYAGLEERHLKCRLQDRSSESTFQMRSWHRTRQPSGNDMLAVIAFREPGQGSSRSLLQVAMLGVNPNEKMSAPDDRVAFFERVYDCCFERLQAMGKRRLSAGIPIASTNETMAKLHAYILDRAMRGSEHPDYSPNYPIKCTKHHTSTSFEHVTLQLRF</sequence>
<accession>A0A518B3V4</accession>
<dbReference type="RefSeq" id="WP_145258221.1">
    <property type="nucleotide sequence ID" value="NZ_CP036279.1"/>
</dbReference>
<dbReference type="KEGG" id="knv:Pan216_25180"/>
<dbReference type="EMBL" id="CP036279">
    <property type="protein sequence ID" value="QDU61657.1"/>
    <property type="molecule type" value="Genomic_DNA"/>
</dbReference>
<keyword evidence="2" id="KW-1185">Reference proteome</keyword>
<dbReference type="AlphaFoldDB" id="A0A518B3V4"/>
<proteinExistence type="predicted"/>
<reference evidence="1 2" key="1">
    <citation type="submission" date="2019-02" db="EMBL/GenBank/DDBJ databases">
        <title>Deep-cultivation of Planctomycetes and their phenomic and genomic characterization uncovers novel biology.</title>
        <authorList>
            <person name="Wiegand S."/>
            <person name="Jogler M."/>
            <person name="Boedeker C."/>
            <person name="Pinto D."/>
            <person name="Vollmers J."/>
            <person name="Rivas-Marin E."/>
            <person name="Kohn T."/>
            <person name="Peeters S.H."/>
            <person name="Heuer A."/>
            <person name="Rast P."/>
            <person name="Oberbeckmann S."/>
            <person name="Bunk B."/>
            <person name="Jeske O."/>
            <person name="Meyerdierks A."/>
            <person name="Storesund J.E."/>
            <person name="Kallscheuer N."/>
            <person name="Luecker S."/>
            <person name="Lage O.M."/>
            <person name="Pohl T."/>
            <person name="Merkel B.J."/>
            <person name="Hornburger P."/>
            <person name="Mueller R.-W."/>
            <person name="Bruemmer F."/>
            <person name="Labrenz M."/>
            <person name="Spormann A.M."/>
            <person name="Op den Camp H."/>
            <person name="Overmann J."/>
            <person name="Amann R."/>
            <person name="Jetten M.S.M."/>
            <person name="Mascher T."/>
            <person name="Medema M.H."/>
            <person name="Devos D.P."/>
            <person name="Kaster A.-K."/>
            <person name="Ovreas L."/>
            <person name="Rohde M."/>
            <person name="Galperin M.Y."/>
            <person name="Jogler C."/>
        </authorList>
    </citation>
    <scope>NUCLEOTIDE SEQUENCE [LARGE SCALE GENOMIC DNA]</scope>
    <source>
        <strain evidence="1 2">Pan216</strain>
    </source>
</reference>
<protein>
    <submittedName>
        <fullName evidence="1">Uncharacterized protein</fullName>
    </submittedName>
</protein>
<organism evidence="1 2">
    <name type="scientific">Kolteria novifilia</name>
    <dbReference type="NCBI Taxonomy" id="2527975"/>
    <lineage>
        <taxon>Bacteria</taxon>
        <taxon>Pseudomonadati</taxon>
        <taxon>Planctomycetota</taxon>
        <taxon>Planctomycetia</taxon>
        <taxon>Kolteriales</taxon>
        <taxon>Kolteriaceae</taxon>
        <taxon>Kolteria</taxon>
    </lineage>
</organism>
<name>A0A518B3V4_9BACT</name>
<evidence type="ECO:0000313" key="2">
    <source>
        <dbReference type="Proteomes" id="UP000317093"/>
    </source>
</evidence>